<name>A0A239JZ50_9SPHN</name>
<dbReference type="RefSeq" id="WP_141134005.1">
    <property type="nucleotide sequence ID" value="NZ_FZPA01000012.1"/>
</dbReference>
<proteinExistence type="predicted"/>
<keyword evidence="3" id="KW-1185">Reference proteome</keyword>
<reference evidence="2 3" key="1">
    <citation type="submission" date="2017-06" db="EMBL/GenBank/DDBJ databases">
        <authorList>
            <person name="Kim H.J."/>
            <person name="Triplett B.A."/>
        </authorList>
    </citation>
    <scope>NUCLEOTIDE SEQUENCE [LARGE SCALE GENOMIC DNA]</scope>
    <source>
        <strain evidence="2 3">DS15</strain>
    </source>
</reference>
<sequence>MLHLFMGKEPWFRVEDRGLGAAIPIKWQGWVLIASYLLALAGIIGLVEGTGQTPAGMAFGLALLVTAIFLIVGRKRTDGDRRWRQG</sequence>
<feature type="transmembrane region" description="Helical" evidence="1">
    <location>
        <begin position="27"/>
        <end position="47"/>
    </location>
</feature>
<dbReference type="Proteomes" id="UP000198339">
    <property type="component" value="Unassembled WGS sequence"/>
</dbReference>
<keyword evidence="1" id="KW-0812">Transmembrane</keyword>
<dbReference type="OrthoDB" id="7862423at2"/>
<dbReference type="EMBL" id="FZPA01000012">
    <property type="protein sequence ID" value="SNT11297.1"/>
    <property type="molecule type" value="Genomic_DNA"/>
</dbReference>
<feature type="transmembrane region" description="Helical" evidence="1">
    <location>
        <begin position="53"/>
        <end position="72"/>
    </location>
</feature>
<evidence type="ECO:0000256" key="1">
    <source>
        <dbReference type="SAM" id="Phobius"/>
    </source>
</evidence>
<protein>
    <submittedName>
        <fullName evidence="2">Uncharacterized protein</fullName>
    </submittedName>
</protein>
<gene>
    <name evidence="2" type="ORF">SAMN06295955_1125</name>
</gene>
<keyword evidence="1" id="KW-1133">Transmembrane helix</keyword>
<evidence type="ECO:0000313" key="2">
    <source>
        <dbReference type="EMBL" id="SNT11297.1"/>
    </source>
</evidence>
<evidence type="ECO:0000313" key="3">
    <source>
        <dbReference type="Proteomes" id="UP000198339"/>
    </source>
</evidence>
<organism evidence="2 3">
    <name type="scientific">Sphingopyxis indica</name>
    <dbReference type="NCBI Taxonomy" id="436663"/>
    <lineage>
        <taxon>Bacteria</taxon>
        <taxon>Pseudomonadati</taxon>
        <taxon>Pseudomonadota</taxon>
        <taxon>Alphaproteobacteria</taxon>
        <taxon>Sphingomonadales</taxon>
        <taxon>Sphingomonadaceae</taxon>
        <taxon>Sphingopyxis</taxon>
    </lineage>
</organism>
<accession>A0A239JZ50</accession>
<keyword evidence="1" id="KW-0472">Membrane</keyword>
<dbReference type="AlphaFoldDB" id="A0A239JZ50"/>